<reference evidence="6 7" key="1">
    <citation type="submission" date="2022-08" db="EMBL/GenBank/DDBJ databases">
        <title>Polyphasic taxonomy analysis of Qipengyuania sp.RS5-5.</title>
        <authorList>
            <person name="Xamxidin M."/>
            <person name="Wu M."/>
        </authorList>
    </citation>
    <scope>NUCLEOTIDE SEQUENCE [LARGE SCALE GENOMIC DNA]</scope>
    <source>
        <strain evidence="6 7">RS5-5</strain>
    </source>
</reference>
<accession>A0ABT1XL17</accession>
<keyword evidence="4" id="KW-0676">Redox-active center</keyword>
<evidence type="ECO:0000256" key="3">
    <source>
        <dbReference type="ARBA" id="ARBA00023157"/>
    </source>
</evidence>
<dbReference type="PROSITE" id="PS51352">
    <property type="entry name" value="THIOREDOXIN_2"/>
    <property type="match status" value="1"/>
</dbReference>
<dbReference type="Pfam" id="PF01323">
    <property type="entry name" value="DSBA"/>
    <property type="match status" value="1"/>
</dbReference>
<proteinExistence type="predicted"/>
<dbReference type="Proteomes" id="UP001206067">
    <property type="component" value="Unassembled WGS sequence"/>
</dbReference>
<gene>
    <name evidence="6" type="ORF">NSO95_00210</name>
</gene>
<keyword evidence="1" id="KW-0732">Signal</keyword>
<dbReference type="SUPFAM" id="SSF52833">
    <property type="entry name" value="Thioredoxin-like"/>
    <property type="match status" value="1"/>
</dbReference>
<evidence type="ECO:0000256" key="4">
    <source>
        <dbReference type="ARBA" id="ARBA00023284"/>
    </source>
</evidence>
<keyword evidence="7" id="KW-1185">Reference proteome</keyword>
<dbReference type="InterPro" id="IPR001853">
    <property type="entry name" value="DSBA-like_thioredoxin_dom"/>
</dbReference>
<keyword evidence="2" id="KW-0560">Oxidoreductase</keyword>
<dbReference type="InterPro" id="IPR017937">
    <property type="entry name" value="Thioredoxin_CS"/>
</dbReference>
<dbReference type="EMBL" id="JANKHH010000001">
    <property type="protein sequence ID" value="MCR2832353.1"/>
    <property type="molecule type" value="Genomic_DNA"/>
</dbReference>
<dbReference type="Gene3D" id="3.40.30.10">
    <property type="entry name" value="Glutaredoxin"/>
    <property type="match status" value="1"/>
</dbReference>
<evidence type="ECO:0000256" key="1">
    <source>
        <dbReference type="ARBA" id="ARBA00022729"/>
    </source>
</evidence>
<protein>
    <submittedName>
        <fullName evidence="6">DsbA family protein</fullName>
    </submittedName>
</protein>
<evidence type="ECO:0000259" key="5">
    <source>
        <dbReference type="PROSITE" id="PS51352"/>
    </source>
</evidence>
<dbReference type="PANTHER" id="PTHR13887:SF14">
    <property type="entry name" value="DISULFIDE BOND FORMATION PROTEIN D"/>
    <property type="match status" value="1"/>
</dbReference>
<evidence type="ECO:0000256" key="2">
    <source>
        <dbReference type="ARBA" id="ARBA00023002"/>
    </source>
</evidence>
<dbReference type="PANTHER" id="PTHR13887">
    <property type="entry name" value="GLUTATHIONE S-TRANSFERASE KAPPA"/>
    <property type="match status" value="1"/>
</dbReference>
<dbReference type="CDD" id="cd03023">
    <property type="entry name" value="DsbA_Com1_like"/>
    <property type="match status" value="1"/>
</dbReference>
<dbReference type="RefSeq" id="WP_257594117.1">
    <property type="nucleotide sequence ID" value="NZ_JANKHH010000001.1"/>
</dbReference>
<sequence length="232" mass="25116">MGNFRTSAFVALLALVFGFIGAGAWQAVFGHQQTREYLLENPEILRDLADSYDRKQARERLADVEQDVFVPFPGAVLGNPQGKVTLVEFTDYGCTYCRQSRDHVAALVKANPDLKVVIREWPIFDGSEQAARMALAAARQGKFTAFHDAMFELGPPSEQSVLKAAAAAGIDMAQANAFMASKEADFELAKNMGLARQLAFTGTPSWVVGDQVLQGAVGEEKLAEAIAEARGS</sequence>
<dbReference type="InterPro" id="IPR013766">
    <property type="entry name" value="Thioredoxin_domain"/>
</dbReference>
<name>A0ABT1XL17_9SPHN</name>
<dbReference type="InterPro" id="IPR036249">
    <property type="entry name" value="Thioredoxin-like_sf"/>
</dbReference>
<evidence type="ECO:0000313" key="7">
    <source>
        <dbReference type="Proteomes" id="UP001206067"/>
    </source>
</evidence>
<organism evidence="6 7">
    <name type="scientific">Parerythrobacter lacustris</name>
    <dbReference type="NCBI Taxonomy" id="2969984"/>
    <lineage>
        <taxon>Bacteria</taxon>
        <taxon>Pseudomonadati</taxon>
        <taxon>Pseudomonadota</taxon>
        <taxon>Alphaproteobacteria</taxon>
        <taxon>Sphingomonadales</taxon>
        <taxon>Erythrobacteraceae</taxon>
        <taxon>Parerythrobacter</taxon>
    </lineage>
</organism>
<evidence type="ECO:0000313" key="6">
    <source>
        <dbReference type="EMBL" id="MCR2832353.1"/>
    </source>
</evidence>
<dbReference type="PROSITE" id="PS00194">
    <property type="entry name" value="THIOREDOXIN_1"/>
    <property type="match status" value="1"/>
</dbReference>
<comment type="caution">
    <text evidence="6">The sequence shown here is derived from an EMBL/GenBank/DDBJ whole genome shotgun (WGS) entry which is preliminary data.</text>
</comment>
<feature type="domain" description="Thioredoxin" evidence="5">
    <location>
        <begin position="37"/>
        <end position="231"/>
    </location>
</feature>
<keyword evidence="3" id="KW-1015">Disulfide bond</keyword>